<keyword evidence="6 9" id="KW-0863">Zinc-finger</keyword>
<keyword evidence="4" id="KW-0479">Metal-binding</keyword>
<reference evidence="12" key="4">
    <citation type="submission" date="2025-09" db="UniProtKB">
        <authorList>
            <consortium name="Ensembl"/>
        </authorList>
    </citation>
    <scope>IDENTIFICATION</scope>
</reference>
<dbReference type="GeneTree" id="ENSGT00390000018047"/>
<evidence type="ECO:0000256" key="9">
    <source>
        <dbReference type="PROSITE-ProRule" id="PRU00042"/>
    </source>
</evidence>
<dbReference type="InterPro" id="IPR013087">
    <property type="entry name" value="Znf_C2H2_type"/>
</dbReference>
<dbReference type="STRING" id="7719.ENSCINP00000008370"/>
<dbReference type="Pfam" id="PF12171">
    <property type="entry name" value="zf-C2H2_jaz"/>
    <property type="match status" value="1"/>
</dbReference>
<dbReference type="GO" id="GO:0030687">
    <property type="term" value="C:preribosome, large subunit precursor"/>
    <property type="evidence" value="ECO:0000318"/>
    <property type="project" value="GO_Central"/>
</dbReference>
<feature type="region of interest" description="Disordered" evidence="10">
    <location>
        <begin position="124"/>
        <end position="183"/>
    </location>
</feature>
<evidence type="ECO:0000256" key="7">
    <source>
        <dbReference type="ARBA" id="ARBA00022833"/>
    </source>
</evidence>
<dbReference type="Proteomes" id="UP000008144">
    <property type="component" value="Chromosome 7"/>
</dbReference>
<keyword evidence="7" id="KW-0862">Zinc</keyword>
<feature type="compositionally biased region" description="Acidic residues" evidence="10">
    <location>
        <begin position="131"/>
        <end position="150"/>
    </location>
</feature>
<evidence type="ECO:0000256" key="2">
    <source>
        <dbReference type="ARBA" id="ARBA00022490"/>
    </source>
</evidence>
<dbReference type="GO" id="GO:0042273">
    <property type="term" value="P:ribosomal large subunit biogenesis"/>
    <property type="evidence" value="ECO:0000318"/>
    <property type="project" value="GO_Central"/>
</dbReference>
<evidence type="ECO:0000259" key="11">
    <source>
        <dbReference type="PROSITE" id="PS50157"/>
    </source>
</evidence>
<dbReference type="InParanoid" id="F7B6W8"/>
<keyword evidence="3" id="KW-0690">Ribosome biogenesis</keyword>
<dbReference type="Gene3D" id="3.30.160.60">
    <property type="entry name" value="Classic Zinc Finger"/>
    <property type="match status" value="1"/>
</dbReference>
<evidence type="ECO:0000256" key="4">
    <source>
        <dbReference type="ARBA" id="ARBA00022723"/>
    </source>
</evidence>
<dbReference type="PANTHER" id="PTHR13182">
    <property type="entry name" value="ZINC FINGER PROTEIN 622"/>
    <property type="match status" value="1"/>
</dbReference>
<evidence type="ECO:0000313" key="12">
    <source>
        <dbReference type="Ensembl" id="ENSCINP00000008370.3"/>
    </source>
</evidence>
<keyword evidence="2" id="KW-0963">Cytoplasm</keyword>
<dbReference type="Ensembl" id="ENSCINT00000008370.3">
    <property type="protein sequence ID" value="ENSCINP00000008370.3"/>
    <property type="gene ID" value="ENSCING00000004045.3"/>
</dbReference>
<dbReference type="InterPro" id="IPR036236">
    <property type="entry name" value="Znf_C2H2_sf"/>
</dbReference>
<dbReference type="InterPro" id="IPR040025">
    <property type="entry name" value="Znf622/Rei1/Reh1"/>
</dbReference>
<name>F7B6W8_CIOIN</name>
<comment type="subcellular location">
    <subcellularLocation>
        <location evidence="1">Cytoplasm</location>
    </subcellularLocation>
</comment>
<dbReference type="InterPro" id="IPR041661">
    <property type="entry name" value="ZN622/Rei1/Reh1_Znf-C2H2"/>
</dbReference>
<keyword evidence="5" id="KW-0677">Repeat</keyword>
<dbReference type="SMART" id="SM00355">
    <property type="entry name" value="ZnF_C2H2"/>
    <property type="match status" value="4"/>
</dbReference>
<protein>
    <recommendedName>
        <fullName evidence="11">C2H2-type domain-containing protein</fullName>
    </recommendedName>
</protein>
<dbReference type="OMA" id="WTQTQQQ"/>
<reference evidence="12" key="3">
    <citation type="submission" date="2025-08" db="UniProtKB">
        <authorList>
            <consortium name="Ensembl"/>
        </authorList>
    </citation>
    <scope>IDENTIFICATION</scope>
</reference>
<evidence type="ECO:0000256" key="5">
    <source>
        <dbReference type="ARBA" id="ARBA00022737"/>
    </source>
</evidence>
<keyword evidence="13" id="KW-1185">Reference proteome</keyword>
<dbReference type="SUPFAM" id="SSF57667">
    <property type="entry name" value="beta-beta-alpha zinc fingers"/>
    <property type="match status" value="2"/>
</dbReference>
<comment type="similarity">
    <text evidence="8">Belongs to the REI1 family.</text>
</comment>
<dbReference type="InterPro" id="IPR003604">
    <property type="entry name" value="Matrin/U1-like-C_Znf_C2H2"/>
</dbReference>
<dbReference type="InterPro" id="IPR022755">
    <property type="entry name" value="Znf_C2H2_jaz"/>
</dbReference>
<evidence type="ECO:0000256" key="1">
    <source>
        <dbReference type="ARBA" id="ARBA00004496"/>
    </source>
</evidence>
<dbReference type="EMBL" id="EAAA01002339">
    <property type="status" value="NOT_ANNOTATED_CDS"/>
    <property type="molecule type" value="Genomic_DNA"/>
</dbReference>
<feature type="domain" description="C2H2-type" evidence="11">
    <location>
        <begin position="72"/>
        <end position="101"/>
    </location>
</feature>
<evidence type="ECO:0000256" key="10">
    <source>
        <dbReference type="SAM" id="MobiDB-lite"/>
    </source>
</evidence>
<proteinExistence type="inferred from homology"/>
<dbReference type="FunCoup" id="F7B6W8">
    <property type="interactions" value="251"/>
</dbReference>
<dbReference type="GO" id="GO:0003676">
    <property type="term" value="F:nucleic acid binding"/>
    <property type="evidence" value="ECO:0007669"/>
    <property type="project" value="InterPro"/>
</dbReference>
<evidence type="ECO:0000256" key="6">
    <source>
        <dbReference type="ARBA" id="ARBA00022771"/>
    </source>
</evidence>
<feature type="compositionally biased region" description="Polar residues" evidence="10">
    <location>
        <begin position="172"/>
        <end position="183"/>
    </location>
</feature>
<dbReference type="GO" id="GO:0008270">
    <property type="term" value="F:zinc ion binding"/>
    <property type="evidence" value="ECO:0007669"/>
    <property type="project" value="UniProtKB-KW"/>
</dbReference>
<evidence type="ECO:0000313" key="13">
    <source>
        <dbReference type="Proteomes" id="UP000008144"/>
    </source>
</evidence>
<dbReference type="SMART" id="SM00451">
    <property type="entry name" value="ZnF_U1"/>
    <property type="match status" value="2"/>
</dbReference>
<dbReference type="GO" id="GO:0005737">
    <property type="term" value="C:cytoplasm"/>
    <property type="evidence" value="ECO:0007669"/>
    <property type="project" value="UniProtKB-SubCell"/>
</dbReference>
<evidence type="ECO:0000256" key="8">
    <source>
        <dbReference type="ARBA" id="ARBA00034126"/>
    </source>
</evidence>
<evidence type="ECO:0000256" key="3">
    <source>
        <dbReference type="ARBA" id="ARBA00022517"/>
    </source>
</evidence>
<reference evidence="12" key="2">
    <citation type="journal article" date="2008" name="Genome Biol.">
        <title>Improved genome assembly and evidence-based global gene model set for the chordate Ciona intestinalis: new insight into intron and operon populations.</title>
        <authorList>
            <person name="Satou Y."/>
            <person name="Mineta K."/>
            <person name="Ogasawara M."/>
            <person name="Sasakura Y."/>
            <person name="Shoguchi E."/>
            <person name="Ueno K."/>
            <person name="Yamada L."/>
            <person name="Matsumoto J."/>
            <person name="Wasserscheid J."/>
            <person name="Dewar K."/>
            <person name="Wiley G.B."/>
            <person name="Macmil S.L."/>
            <person name="Roe B.A."/>
            <person name="Zeller R.W."/>
            <person name="Hastings K.E."/>
            <person name="Lemaire P."/>
            <person name="Lindquist E."/>
            <person name="Endo T."/>
            <person name="Hotta K."/>
            <person name="Inaba K."/>
        </authorList>
    </citation>
    <scope>NUCLEOTIDE SEQUENCE [LARGE SCALE GENOMIC DNA]</scope>
    <source>
        <strain evidence="12">wild type</strain>
    </source>
</reference>
<dbReference type="HOGENOM" id="CLU_018787_0_1_1"/>
<dbReference type="PROSITE" id="PS00028">
    <property type="entry name" value="ZINC_FINGER_C2H2_1"/>
    <property type="match status" value="2"/>
</dbReference>
<dbReference type="PROSITE" id="PS50157">
    <property type="entry name" value="ZINC_FINGER_C2H2_2"/>
    <property type="match status" value="1"/>
</dbReference>
<reference evidence="13" key="1">
    <citation type="journal article" date="2002" name="Science">
        <title>The draft genome of Ciona intestinalis: insights into chordate and vertebrate origins.</title>
        <authorList>
            <person name="Dehal P."/>
            <person name="Satou Y."/>
            <person name="Campbell R.K."/>
            <person name="Chapman J."/>
            <person name="Degnan B."/>
            <person name="De Tomaso A."/>
            <person name="Davidson B."/>
            <person name="Di Gregorio A."/>
            <person name="Gelpke M."/>
            <person name="Goodstein D.M."/>
            <person name="Harafuji N."/>
            <person name="Hastings K.E."/>
            <person name="Ho I."/>
            <person name="Hotta K."/>
            <person name="Huang W."/>
            <person name="Kawashima T."/>
            <person name="Lemaire P."/>
            <person name="Martinez D."/>
            <person name="Meinertzhagen I.A."/>
            <person name="Necula S."/>
            <person name="Nonaka M."/>
            <person name="Putnam N."/>
            <person name="Rash S."/>
            <person name="Saiga H."/>
            <person name="Satake M."/>
            <person name="Terry A."/>
            <person name="Yamada L."/>
            <person name="Wang H.G."/>
            <person name="Awazu S."/>
            <person name="Azumi K."/>
            <person name="Boore J."/>
            <person name="Branno M."/>
            <person name="Chin-Bow S."/>
            <person name="DeSantis R."/>
            <person name="Doyle S."/>
            <person name="Francino P."/>
            <person name="Keys D.N."/>
            <person name="Haga S."/>
            <person name="Hayashi H."/>
            <person name="Hino K."/>
            <person name="Imai K.S."/>
            <person name="Inaba K."/>
            <person name="Kano S."/>
            <person name="Kobayashi K."/>
            <person name="Kobayashi M."/>
            <person name="Lee B.I."/>
            <person name="Makabe K.W."/>
            <person name="Manohar C."/>
            <person name="Matassi G."/>
            <person name="Medina M."/>
            <person name="Mochizuki Y."/>
            <person name="Mount S."/>
            <person name="Morishita T."/>
            <person name="Miura S."/>
            <person name="Nakayama A."/>
            <person name="Nishizaka S."/>
            <person name="Nomoto H."/>
            <person name="Ohta F."/>
            <person name="Oishi K."/>
            <person name="Rigoutsos I."/>
            <person name="Sano M."/>
            <person name="Sasaki A."/>
            <person name="Sasakura Y."/>
            <person name="Shoguchi E."/>
            <person name="Shin-i T."/>
            <person name="Spagnuolo A."/>
            <person name="Stainier D."/>
            <person name="Suzuki M.M."/>
            <person name="Tassy O."/>
            <person name="Takatori N."/>
            <person name="Tokuoka M."/>
            <person name="Yagi K."/>
            <person name="Yoshizaki F."/>
            <person name="Wada S."/>
            <person name="Zhang C."/>
            <person name="Hyatt P.D."/>
            <person name="Larimer F."/>
            <person name="Detter C."/>
            <person name="Doggett N."/>
            <person name="Glavina T."/>
            <person name="Hawkins T."/>
            <person name="Richardson P."/>
            <person name="Lucas S."/>
            <person name="Kohara Y."/>
            <person name="Levine M."/>
            <person name="Satoh N."/>
            <person name="Rokhsar D.S."/>
        </authorList>
    </citation>
    <scope>NUCLEOTIDE SEQUENCE [LARGE SCALE GENOMIC DNA]</scope>
</reference>
<dbReference type="Pfam" id="PF12756">
    <property type="entry name" value="zf-C2H2_2"/>
    <property type="match status" value="1"/>
</dbReference>
<dbReference type="PANTHER" id="PTHR13182:SF8">
    <property type="entry name" value="CYTOPLASMIC 60S SUBUNIT BIOGENESIS FACTOR ZNF622"/>
    <property type="match status" value="1"/>
</dbReference>
<accession>F7B6W8</accession>
<dbReference type="AlphaFoldDB" id="F7B6W8"/>
<organism evidence="12 13">
    <name type="scientific">Ciona intestinalis</name>
    <name type="common">Transparent sea squirt</name>
    <name type="synonym">Ascidia intestinalis</name>
    <dbReference type="NCBI Taxonomy" id="7719"/>
    <lineage>
        <taxon>Eukaryota</taxon>
        <taxon>Metazoa</taxon>
        <taxon>Chordata</taxon>
        <taxon>Tunicata</taxon>
        <taxon>Ascidiacea</taxon>
        <taxon>Phlebobranchia</taxon>
        <taxon>Cionidae</taxon>
        <taxon>Ciona</taxon>
    </lineage>
</organism>
<sequence length="368" mass="41755">MSQSAFTCITCHVAFVDADMQRTHYKCDWHRYNLKRKVVALPPVSRESFNEKVAAQKAQVATNKSKENIVGFSCKVCSRKFNSFNSYNNHLKSKKHQEAESKEIEILKKKLQKDKVKKLHKETLDWSPNKEEEEDEECDEEWEDLSDDDTIATPSSYKTSLLEGDDSEQGDTESQTESTCTDTSSLAGVFASVKLDSDADVESLASQGNRTQKLIGSTECLFCCRKSTNVENNVTHMSRAHGFFVPELQYLTNLEGLLSYLGEKVGVGNVCLWCNERGHAFYSLQAVQTHMRDKGHMKMLSDGDASLEYADFYDFSSSYPDFNPDVEEDEELPQVASDADEEDSELVLPSGARIGHRSLLRFRYYRQN</sequence>